<evidence type="ECO:0000256" key="18">
    <source>
        <dbReference type="ARBA" id="ARBA00046127"/>
    </source>
</evidence>
<comment type="catalytic activity">
    <reaction evidence="14">
        <text>D-threo-isocitrate + NADP(+) = 2-oxoglutarate + CO2 + NADPH</text>
        <dbReference type="Rhea" id="RHEA:19629"/>
        <dbReference type="ChEBI" id="CHEBI:15562"/>
        <dbReference type="ChEBI" id="CHEBI:16526"/>
        <dbReference type="ChEBI" id="CHEBI:16810"/>
        <dbReference type="ChEBI" id="CHEBI:57783"/>
        <dbReference type="ChEBI" id="CHEBI:58349"/>
        <dbReference type="EC" id="1.1.1.42"/>
    </reaction>
</comment>
<evidence type="ECO:0000256" key="15">
    <source>
        <dbReference type="ARBA" id="ARBA00029765"/>
    </source>
</evidence>
<comment type="subunit">
    <text evidence="4">Homodimer.</text>
</comment>
<dbReference type="InterPro" id="IPR046997">
    <property type="entry name" value="Isocitrate_DH_TT1725_C_sf"/>
</dbReference>
<keyword evidence="9" id="KW-0479">Metal-binding</keyword>
<keyword evidence="21" id="KW-1185">Reference proteome</keyword>
<dbReference type="NCBIfam" id="NF006673">
    <property type="entry name" value="PRK09222.1"/>
    <property type="match status" value="1"/>
</dbReference>
<evidence type="ECO:0000256" key="17">
    <source>
        <dbReference type="ARBA" id="ARBA00031098"/>
    </source>
</evidence>
<evidence type="ECO:0000313" key="20">
    <source>
        <dbReference type="EMBL" id="GAA3516829.1"/>
    </source>
</evidence>
<dbReference type="Gene3D" id="3.40.718.10">
    <property type="entry name" value="Isopropylmalate Dehydrogenase"/>
    <property type="match status" value="1"/>
</dbReference>
<evidence type="ECO:0000256" key="2">
    <source>
        <dbReference type="ARBA" id="ARBA00001946"/>
    </source>
</evidence>
<evidence type="ECO:0000259" key="19">
    <source>
        <dbReference type="SMART" id="SM01329"/>
    </source>
</evidence>
<dbReference type="Gene3D" id="3.30.70.1570">
    <property type="match status" value="1"/>
</dbReference>
<comment type="function">
    <text evidence="18">Catalyzes the oxidative decarboxylation of isocitrate to 2-oxoglutarate and carbon dioxide with the concomitant reduction of NADP(+).</text>
</comment>
<evidence type="ECO:0000256" key="4">
    <source>
        <dbReference type="ARBA" id="ARBA00011738"/>
    </source>
</evidence>
<comment type="similarity">
    <text evidence="3">Belongs to the isocitrate and isopropylmalate dehydrogenases family.</text>
</comment>
<dbReference type="EC" id="1.1.1.42" evidence="5"/>
<evidence type="ECO:0000256" key="13">
    <source>
        <dbReference type="ARBA" id="ARBA00023211"/>
    </source>
</evidence>
<protein>
    <recommendedName>
        <fullName evidence="6">Isocitrate dehydrogenase [NADP]</fullName>
        <ecNumber evidence="5">1.1.1.42</ecNumber>
    </recommendedName>
    <alternativeName>
        <fullName evidence="15">IDP</fullName>
    </alternativeName>
    <alternativeName>
        <fullName evidence="16">NADP(+)-specific ICDH</fullName>
    </alternativeName>
    <alternativeName>
        <fullName evidence="17">Oxalosuccinate decarboxylase</fullName>
    </alternativeName>
</protein>
<name>A0ABP6UPI5_9FLAO</name>
<evidence type="ECO:0000256" key="7">
    <source>
        <dbReference type="ARBA" id="ARBA00022435"/>
    </source>
</evidence>
<dbReference type="Pfam" id="PF18324">
    <property type="entry name" value="Isocitrate_DH_C_bact"/>
    <property type="match status" value="1"/>
</dbReference>
<dbReference type="InterPro" id="IPR024084">
    <property type="entry name" value="IsoPropMal-DH-like_dom"/>
</dbReference>
<dbReference type="PANTHER" id="PTHR11835">
    <property type="entry name" value="DECARBOXYLATING DEHYDROGENASES-ISOCITRATE, ISOPROPYLMALATE, TARTRATE"/>
    <property type="match status" value="1"/>
</dbReference>
<dbReference type="SMART" id="SM01329">
    <property type="entry name" value="Iso_dh"/>
    <property type="match status" value="1"/>
</dbReference>
<evidence type="ECO:0000256" key="11">
    <source>
        <dbReference type="ARBA" id="ARBA00022857"/>
    </source>
</evidence>
<evidence type="ECO:0000256" key="3">
    <source>
        <dbReference type="ARBA" id="ARBA00007769"/>
    </source>
</evidence>
<comment type="cofactor">
    <cofactor evidence="1">
        <name>Mn(2+)</name>
        <dbReference type="ChEBI" id="CHEBI:29035"/>
    </cofactor>
</comment>
<dbReference type="PROSITE" id="PS00470">
    <property type="entry name" value="IDH_IMDH"/>
    <property type="match status" value="1"/>
</dbReference>
<evidence type="ECO:0000256" key="10">
    <source>
        <dbReference type="ARBA" id="ARBA00022842"/>
    </source>
</evidence>
<dbReference type="EMBL" id="BAABCW010000017">
    <property type="protein sequence ID" value="GAA3516829.1"/>
    <property type="molecule type" value="Genomic_DNA"/>
</dbReference>
<dbReference type="InterPro" id="IPR040978">
    <property type="entry name" value="Isocitrate_DH_TT1725_C"/>
</dbReference>
<feature type="domain" description="Isopropylmalate dehydrogenase-like" evidence="19">
    <location>
        <begin position="20"/>
        <end position="351"/>
    </location>
</feature>
<keyword evidence="13" id="KW-0464">Manganese</keyword>
<reference evidence="21" key="1">
    <citation type="journal article" date="2019" name="Int. J. Syst. Evol. Microbiol.">
        <title>The Global Catalogue of Microorganisms (GCM) 10K type strain sequencing project: providing services to taxonomists for standard genome sequencing and annotation.</title>
        <authorList>
            <consortium name="The Broad Institute Genomics Platform"/>
            <consortium name="The Broad Institute Genome Sequencing Center for Infectious Disease"/>
            <person name="Wu L."/>
            <person name="Ma J."/>
        </authorList>
    </citation>
    <scope>NUCLEOTIDE SEQUENCE [LARGE SCALE GENOMIC DNA]</scope>
    <source>
        <strain evidence="21">JCM 17106</strain>
    </source>
</reference>
<organism evidence="20 21">
    <name type="scientific">Aquimarina addita</name>
    <dbReference type="NCBI Taxonomy" id="870485"/>
    <lineage>
        <taxon>Bacteria</taxon>
        <taxon>Pseudomonadati</taxon>
        <taxon>Bacteroidota</taxon>
        <taxon>Flavobacteriia</taxon>
        <taxon>Flavobacteriales</taxon>
        <taxon>Flavobacteriaceae</taxon>
        <taxon>Aquimarina</taxon>
    </lineage>
</organism>
<keyword evidence="7" id="KW-0329">Glyoxylate bypass</keyword>
<dbReference type="PANTHER" id="PTHR11835:SF43">
    <property type="entry name" value="ISOPROPYLMALATE DEHYDROGENASE-LIKE DOMAIN-CONTAINING PROTEIN"/>
    <property type="match status" value="1"/>
</dbReference>
<comment type="caution">
    <text evidence="20">The sequence shown here is derived from an EMBL/GenBank/DDBJ whole genome shotgun (WGS) entry which is preliminary data.</text>
</comment>
<evidence type="ECO:0000256" key="5">
    <source>
        <dbReference type="ARBA" id="ARBA00013013"/>
    </source>
</evidence>
<accession>A0ABP6UPI5</accession>
<dbReference type="SUPFAM" id="SSF53659">
    <property type="entry name" value="Isocitrate/Isopropylmalate dehydrogenase-like"/>
    <property type="match status" value="1"/>
</dbReference>
<dbReference type="NCBIfam" id="TIGR02924">
    <property type="entry name" value="ICDH_alpha"/>
    <property type="match status" value="1"/>
</dbReference>
<sequence length="504" mass="55444">MKNDILVQDSNQKKMGKAIKIAVAKGDGIGPEIMTATLHILKAAGANIEPEFIDLGEQVYLSGNTAGINKESWDIIRRNKLILKAPVTTPQGKGYKSLNVTLRKSLGLYANVRPVSSLYPFVTTNFPKMDVVIIRENEEDLYAGIEHQQTRDVVQCLKLITRPGCERIVRYAFEYAKAYGRKKVTCMVKDNIMKLTDGLFHQVFKKISVEYPTIESESQIIDIGSAKLAAHPENYDVIVTSNLYGDIISDIAAEIAGSVGLAGSANIGANVAMFEAIHGSAPDIAGQHIANPSGLINAAILMLAHVGQLEIADTIKNALLATIEDGYHTADIYQKNTSKKKVSTQEFANKVISRLGNNPKKLSISKLTEGSGVMKTFEYKRKKSNKVLVGVDVFVDWEGSDPNEIGNALSQINAYNLQLKMITNRGVKVFPNGLEETYCTDHWRCRFVALDAEIQQAIPSYKAINHEQIVALLSKLNTKGFDTIKTENLYEFDGKRGFSLGQGE</sequence>
<evidence type="ECO:0000256" key="6">
    <source>
        <dbReference type="ARBA" id="ARBA00019562"/>
    </source>
</evidence>
<keyword evidence="11" id="KW-0521">NADP</keyword>
<keyword evidence="12" id="KW-0560">Oxidoreductase</keyword>
<keyword evidence="8" id="KW-0816">Tricarboxylic acid cycle</keyword>
<dbReference type="InterPro" id="IPR014273">
    <property type="entry name" value="Isocitrate_DH_bac-typ"/>
</dbReference>
<dbReference type="Pfam" id="PF00180">
    <property type="entry name" value="Iso_dh"/>
    <property type="match status" value="1"/>
</dbReference>
<evidence type="ECO:0000256" key="16">
    <source>
        <dbReference type="ARBA" id="ARBA00029990"/>
    </source>
</evidence>
<keyword evidence="10" id="KW-0460">Magnesium</keyword>
<proteinExistence type="inferred from homology"/>
<evidence type="ECO:0000256" key="12">
    <source>
        <dbReference type="ARBA" id="ARBA00023002"/>
    </source>
</evidence>
<evidence type="ECO:0000256" key="8">
    <source>
        <dbReference type="ARBA" id="ARBA00022532"/>
    </source>
</evidence>
<gene>
    <name evidence="20" type="ORF">GCM10022393_33640</name>
</gene>
<evidence type="ECO:0000256" key="9">
    <source>
        <dbReference type="ARBA" id="ARBA00022723"/>
    </source>
</evidence>
<dbReference type="RefSeq" id="WP_344929419.1">
    <property type="nucleotide sequence ID" value="NZ_BAABCW010000017.1"/>
</dbReference>
<evidence type="ECO:0000313" key="21">
    <source>
        <dbReference type="Proteomes" id="UP001500459"/>
    </source>
</evidence>
<comment type="cofactor">
    <cofactor evidence="2">
        <name>Mg(2+)</name>
        <dbReference type="ChEBI" id="CHEBI:18420"/>
    </cofactor>
</comment>
<dbReference type="InterPro" id="IPR019818">
    <property type="entry name" value="IsoCit/isopropylmalate_DH_CS"/>
</dbReference>
<evidence type="ECO:0000256" key="14">
    <source>
        <dbReference type="ARBA" id="ARBA00023554"/>
    </source>
</evidence>
<dbReference type="Proteomes" id="UP001500459">
    <property type="component" value="Unassembled WGS sequence"/>
</dbReference>
<evidence type="ECO:0000256" key="1">
    <source>
        <dbReference type="ARBA" id="ARBA00001936"/>
    </source>
</evidence>